<dbReference type="PANTHER" id="PTHR11373:SF4">
    <property type="entry name" value="DEOXYNUCLEOSIDE TRIPHOSPHATE TRIPHOSPHOHYDROLASE SAMHD1"/>
    <property type="match status" value="1"/>
</dbReference>
<evidence type="ECO:0000313" key="3">
    <source>
        <dbReference type="Proteomes" id="UP001060919"/>
    </source>
</evidence>
<protein>
    <submittedName>
        <fullName evidence="2">HD domain-containing protein</fullName>
    </submittedName>
</protein>
<name>A0A916DV86_9BACT</name>
<dbReference type="Proteomes" id="UP001060919">
    <property type="component" value="Chromosome"/>
</dbReference>
<dbReference type="PANTHER" id="PTHR11373">
    <property type="entry name" value="DEOXYNUCLEOSIDE TRIPHOSPHATE TRIPHOSPHOHYDROLASE"/>
    <property type="match status" value="1"/>
</dbReference>
<dbReference type="InterPro" id="IPR006674">
    <property type="entry name" value="HD_domain"/>
</dbReference>
<keyword evidence="3" id="KW-1185">Reference proteome</keyword>
<dbReference type="Pfam" id="PF19276">
    <property type="entry name" value="HD_assoc_2"/>
    <property type="match status" value="1"/>
</dbReference>
<dbReference type="Gene3D" id="1.10.3210.10">
    <property type="entry name" value="Hypothetical protein af1432"/>
    <property type="match status" value="1"/>
</dbReference>
<dbReference type="KEGG" id="aup:AsAng_0056560"/>
<evidence type="ECO:0000259" key="1">
    <source>
        <dbReference type="SMART" id="SM00471"/>
    </source>
</evidence>
<accession>A0A916DV86</accession>
<gene>
    <name evidence="2" type="ORF">AsAng_0056560</name>
</gene>
<dbReference type="InterPro" id="IPR050135">
    <property type="entry name" value="dGTPase-like"/>
</dbReference>
<dbReference type="AlphaFoldDB" id="A0A916DV86"/>
<dbReference type="InterPro" id="IPR045509">
    <property type="entry name" value="HD_assoc_2"/>
</dbReference>
<organism evidence="2 3">
    <name type="scientific">Aureispira anguillae</name>
    <dbReference type="NCBI Taxonomy" id="2864201"/>
    <lineage>
        <taxon>Bacteria</taxon>
        <taxon>Pseudomonadati</taxon>
        <taxon>Bacteroidota</taxon>
        <taxon>Saprospiria</taxon>
        <taxon>Saprospirales</taxon>
        <taxon>Saprospiraceae</taxon>
        <taxon>Aureispira</taxon>
    </lineage>
</organism>
<evidence type="ECO:0000313" key="2">
    <source>
        <dbReference type="EMBL" id="BDS14874.1"/>
    </source>
</evidence>
<proteinExistence type="predicted"/>
<dbReference type="GO" id="GO:0008832">
    <property type="term" value="F:dGTPase activity"/>
    <property type="evidence" value="ECO:0007669"/>
    <property type="project" value="TreeGrafter"/>
</dbReference>
<dbReference type="EMBL" id="AP026867">
    <property type="protein sequence ID" value="BDS14874.1"/>
    <property type="molecule type" value="Genomic_DNA"/>
</dbReference>
<reference evidence="2" key="1">
    <citation type="submission" date="2022-09" db="EMBL/GenBank/DDBJ databases">
        <title>Aureispira anguillicida sp. nov., isolated from Leptocephalus of Japanese eel Anguilla japonica.</title>
        <authorList>
            <person name="Yuasa K."/>
            <person name="Mekata T."/>
            <person name="Ikunari K."/>
        </authorList>
    </citation>
    <scope>NUCLEOTIDE SEQUENCE</scope>
    <source>
        <strain evidence="2">EL160426</strain>
    </source>
</reference>
<feature type="domain" description="HD/PDEase" evidence="1">
    <location>
        <begin position="61"/>
        <end position="185"/>
    </location>
</feature>
<dbReference type="InterPro" id="IPR003607">
    <property type="entry name" value="HD/PDEase_dom"/>
</dbReference>
<dbReference type="SMART" id="SM00471">
    <property type="entry name" value="HDc"/>
    <property type="match status" value="1"/>
</dbReference>
<dbReference type="Pfam" id="PF01966">
    <property type="entry name" value="HD"/>
    <property type="match status" value="1"/>
</dbReference>
<dbReference type="SUPFAM" id="SSF109604">
    <property type="entry name" value="HD-domain/PDEase-like"/>
    <property type="match status" value="1"/>
</dbReference>
<dbReference type="CDD" id="cd00077">
    <property type="entry name" value="HDc"/>
    <property type="match status" value="1"/>
</dbReference>
<sequence length="414" mass="48445">MINEEGSKIMINIGYKIMNDPIYGLIEIPKGIISKLIEHPYFQRLRRITQLGLTHYVYPGAMHNRFHHSIGAMHLTRQAIQALRNKGVKITDEEAEAVTIAILLHDLGHGPFSHSLEHCLIDINHESISVLLMEQLNQEFDGKLDLALKIFKNRYPKKFLYQLVSGQLDMDRMDYLTRDSFFTGVQEGNIGYDRLLKMLNVHNDKLVIEFKGIYSVENFLIARRLMYWQVYLHKNVICSGEMLVKIAQRARYLLEQGSKLPISETLHYFLKQRLTPKELKENSEEIIKHFYKLDDIDIMSAIKAFEGHSDFILSFLSKNLLERKLLKIDLRDKPIDAASFEKMSNKIKERYPFLTEDELSYLVFEGQEANRAYKLGKEEILILLKDKTTKPISEWQEHSIQQKEVVKYYACYPK</sequence>
<dbReference type="GO" id="GO:0006203">
    <property type="term" value="P:dGTP catabolic process"/>
    <property type="evidence" value="ECO:0007669"/>
    <property type="project" value="TreeGrafter"/>
</dbReference>